<name>A0A1A8W9E8_PLAOA</name>
<organism evidence="2 5">
    <name type="scientific">Plasmodium ovale curtisi</name>
    <dbReference type="NCBI Taxonomy" id="864141"/>
    <lineage>
        <taxon>Eukaryota</taxon>
        <taxon>Sar</taxon>
        <taxon>Alveolata</taxon>
        <taxon>Apicomplexa</taxon>
        <taxon>Aconoidasida</taxon>
        <taxon>Haemosporida</taxon>
        <taxon>Plasmodiidae</taxon>
        <taxon>Plasmodium</taxon>
        <taxon>Plasmodium (Plasmodium)</taxon>
    </lineage>
</organism>
<feature type="compositionally biased region" description="Basic and acidic residues" evidence="1">
    <location>
        <begin position="321"/>
        <end position="331"/>
    </location>
</feature>
<dbReference type="Proteomes" id="UP000078560">
    <property type="component" value="Unassembled WGS sequence"/>
</dbReference>
<dbReference type="EMBL" id="FLQV01000757">
    <property type="protein sequence ID" value="SBS97811.1"/>
    <property type="molecule type" value="Genomic_DNA"/>
</dbReference>
<sequence length="918" mass="106601">MGKLRLLLFFAFIILCCLFSNNFVGVICKKVNKDVYRSTLKGLNLSRGFIKAFDDKNVRETIEKYFIEEHLKYYISNTRKSENSIIKAVEKTLLKEYPITIGSKENIFKNELLKFLSVLFSKEEEIVKTFLSDFTRNSIDIGVKYRNFENKFYEEYENIENLKKTYRSTVDEINDILNSTKSIEEGGCGVYFIEVREDVLAKVTLLKEIITKLKDKISILYNLNYGLNEFKHDMDVYVSNYQSEVMGGIKGDNNLDVGKNIDASMSSGVISKSYPAIDEENSTQGIPSDDSYDSDDSDDSSDSGYSGDSGDSGDSSYSGDSGDKGDGRSSDLGENGNDNSYRSGFSSRRIRSNDMISLLEGVMMKLIFSLRTKISSTRDEVHKKLTAMEKELIDLSNEITRREMGDNMPKLSIVKNNFLNIESIRSEYEDYVRKITKVRGENINGEANTERYVNGNYNEFEKILTELEKHAYWVKEQDAFSYCEREDISKILKICQELVEKLKKTVIYENFNLLMIYENLYKELNKFLYDEKCSTNDNTYLKAWNSLEKYEGSKILIDGVDRLLRMISILTQMIKLFKGANKNMNADAFFNLNRLSNGFYSAGTKINLFKFELVKLIHNFQTLHNIKNNIEKFGHIYKENITRMDVMMNSFNIASENLHIEIDTIIQIVSNRINIDFLINEFKKVRSIWKKYVKSTIKTYNEKNQLISVYVKDKNIIFPPSMRLGTNAPNFVVKNGISKTALDSPYFVNLYRGVINKFDSIRKEKEMKEIFSIIYRTMDIVINMVKQNGSILKKQYSKKRKEILNLINYRRDSQNDIKKIHEKLIGLEEEIVKNLQHLFMNKVNLNKQVENSVELLKTDMYKDKLPSYCLAVEAFIQKYFITIGRWKSFLSSIRKEIPSKLVRKNLHNNLGLYRSELV</sequence>
<feature type="compositionally biased region" description="Polar residues" evidence="1">
    <location>
        <begin position="336"/>
        <end position="345"/>
    </location>
</feature>
<dbReference type="EMBL" id="FLQU01000600">
    <property type="protein sequence ID" value="SBS87817.1"/>
    <property type="molecule type" value="Genomic_DNA"/>
</dbReference>
<accession>A0A1A8W9E8</accession>
<evidence type="ECO:0000313" key="3">
    <source>
        <dbReference type="EMBL" id="SBS97811.1"/>
    </source>
</evidence>
<evidence type="ECO:0000256" key="1">
    <source>
        <dbReference type="SAM" id="MobiDB-lite"/>
    </source>
</evidence>
<feature type="region of interest" description="Disordered" evidence="1">
    <location>
        <begin position="273"/>
        <end position="345"/>
    </location>
</feature>
<feature type="compositionally biased region" description="Low complexity" evidence="1">
    <location>
        <begin position="302"/>
        <end position="320"/>
    </location>
</feature>
<evidence type="ECO:0000313" key="5">
    <source>
        <dbReference type="Proteomes" id="UP000078560"/>
    </source>
</evidence>
<evidence type="ECO:0000313" key="2">
    <source>
        <dbReference type="EMBL" id="SBS87817.1"/>
    </source>
</evidence>
<dbReference type="VEuPathDB" id="PlasmoDB:PocGH01_13054800"/>
<protein>
    <submittedName>
        <fullName evidence="2">Uncharacterized protein</fullName>
    </submittedName>
</protein>
<reference evidence="2" key="1">
    <citation type="submission" date="2016-05" db="EMBL/GenBank/DDBJ databases">
        <authorList>
            <person name="Lavstsen T."/>
            <person name="Jespersen J.S."/>
        </authorList>
    </citation>
    <scope>NUCLEOTIDE SEQUENCE [LARGE SCALE GENOMIC DNA]</scope>
</reference>
<proteinExistence type="predicted"/>
<dbReference type="Proteomes" id="UP000078546">
    <property type="component" value="Unassembled WGS sequence"/>
</dbReference>
<gene>
    <name evidence="3" type="ORF">POVCU1_041190</name>
    <name evidence="2" type="ORF">POVCU2_0044690</name>
</gene>
<feature type="compositionally biased region" description="Acidic residues" evidence="1">
    <location>
        <begin position="290"/>
        <end position="301"/>
    </location>
</feature>
<evidence type="ECO:0000313" key="4">
    <source>
        <dbReference type="Proteomes" id="UP000078546"/>
    </source>
</evidence>
<reference evidence="4 5" key="2">
    <citation type="submission" date="2016-05" db="EMBL/GenBank/DDBJ databases">
        <authorList>
            <person name="Naeem Raeece"/>
        </authorList>
    </citation>
    <scope>NUCLEOTIDE SEQUENCE [LARGE SCALE GENOMIC DNA]</scope>
</reference>
<dbReference type="AlphaFoldDB" id="A0A1A8W9E8"/>